<organism evidence="1">
    <name type="scientific">Cyprideis torosa</name>
    <dbReference type="NCBI Taxonomy" id="163714"/>
    <lineage>
        <taxon>Eukaryota</taxon>
        <taxon>Metazoa</taxon>
        <taxon>Ecdysozoa</taxon>
        <taxon>Arthropoda</taxon>
        <taxon>Crustacea</taxon>
        <taxon>Oligostraca</taxon>
        <taxon>Ostracoda</taxon>
        <taxon>Podocopa</taxon>
        <taxon>Podocopida</taxon>
        <taxon>Cytherocopina</taxon>
        <taxon>Cytheroidea</taxon>
        <taxon>Cytherideidae</taxon>
        <taxon>Cyprideis</taxon>
    </lineage>
</organism>
<evidence type="ECO:0000313" key="1">
    <source>
        <dbReference type="EMBL" id="CAD7230696.1"/>
    </source>
</evidence>
<dbReference type="AlphaFoldDB" id="A0A7R8WHQ4"/>
<gene>
    <name evidence="1" type="ORF">CTOB1V02_LOCUS8552</name>
</gene>
<dbReference type="EMBL" id="OB662884">
    <property type="protein sequence ID" value="CAD7230696.1"/>
    <property type="molecule type" value="Genomic_DNA"/>
</dbReference>
<protein>
    <submittedName>
        <fullName evidence="1">Uncharacterized protein</fullName>
    </submittedName>
</protein>
<dbReference type="OrthoDB" id="6374241at2759"/>
<proteinExistence type="predicted"/>
<name>A0A7R8WHQ4_9CRUS</name>
<reference evidence="1" key="1">
    <citation type="submission" date="2020-11" db="EMBL/GenBank/DDBJ databases">
        <authorList>
            <person name="Tran Van P."/>
        </authorList>
    </citation>
    <scope>NUCLEOTIDE SEQUENCE</scope>
</reference>
<accession>A0A7R8WHQ4</accession>
<sequence length="108" mass="11978">MECTQSRWGYYLPGGVAIQGFLPSSYVEEVQPLKMNSTTTVTRRKKKLAKTLADLFEPGFQIPGDDICGEDQGKGVLVLILVTSAPGSSEKRRAIRETWGHYSLLTRT</sequence>